<organism evidence="10 11">
    <name type="scientific">Azorhizobium caulinodans (strain ATCC 43989 / DSM 5975 / JCM 20966 / LMG 6465 / NBRC 14845 / NCIMB 13405 / ORS 571)</name>
    <dbReference type="NCBI Taxonomy" id="438753"/>
    <lineage>
        <taxon>Bacteria</taxon>
        <taxon>Pseudomonadati</taxon>
        <taxon>Pseudomonadota</taxon>
        <taxon>Alphaproteobacteria</taxon>
        <taxon>Hyphomicrobiales</taxon>
        <taxon>Xanthobacteraceae</taxon>
        <taxon>Azorhizobium</taxon>
    </lineage>
</organism>
<dbReference type="GO" id="GO:0016020">
    <property type="term" value="C:membrane"/>
    <property type="evidence" value="ECO:0007669"/>
    <property type="project" value="UniProtKB-SubCell"/>
</dbReference>
<reference evidence="10 11" key="5">
    <citation type="journal article" date="2010" name="Appl. Environ. Microbiol.">
        <title>phrR-like gene praR of Azorhizobium caulinodans ORS571 is essential for symbiosis with Sesbania rostrata and is involved in expression of reb genes.</title>
        <authorList>
            <person name="Akiba N."/>
            <person name="Aono T."/>
            <person name="Toyazaki H."/>
            <person name="Sato S."/>
            <person name="Oyaizu H."/>
        </authorList>
    </citation>
    <scope>NUCLEOTIDE SEQUENCE [LARGE SCALE GENOMIC DNA]</scope>
    <source>
        <strain evidence="11">ATCC 43989 / DSM 5975 / JCM 20966 / LMG 6465 / NBRC 14845 / NCIMB 13405 / ORS 571</strain>
    </source>
</reference>
<dbReference type="HOGENOM" id="CLU_024920_0_1_5"/>
<evidence type="ECO:0000256" key="1">
    <source>
        <dbReference type="ARBA" id="ARBA00004141"/>
    </source>
</evidence>
<dbReference type="Proteomes" id="UP000000270">
    <property type="component" value="Chromosome"/>
</dbReference>
<reference evidence="10 11" key="1">
    <citation type="journal article" date="2007" name="Appl. Environ. Microbiol.">
        <title>Rhizobial factors required for stem nodule maturation and maintenance in Sesbania rostrata-Azorhizobium caulinodans ORS571 symbiosis.</title>
        <authorList>
            <person name="Suzuki S."/>
            <person name="Aono T."/>
            <person name="Lee KB."/>
            <person name="Suzuki T."/>
            <person name="Liu CT."/>
            <person name="Miwa H."/>
            <person name="Wakao S."/>
            <person name="Iki T."/>
            <person name="Oyaizu H."/>
        </authorList>
    </citation>
    <scope>NUCLEOTIDE SEQUENCE [LARGE SCALE GENOMIC DNA]</scope>
    <source>
        <strain evidence="11">ATCC 43989 / DSM 5975 / JCM 20966 / LMG 6465 / NBRC 14845 / NCIMB 13405 / ORS 571</strain>
    </source>
</reference>
<keyword evidence="4 8" id="KW-0812">Transmembrane</keyword>
<feature type="transmembrane region" description="Helical" evidence="8">
    <location>
        <begin position="105"/>
        <end position="124"/>
    </location>
</feature>
<dbReference type="PANTHER" id="PTHR30576:SF0">
    <property type="entry name" value="UNDECAPRENYL-PHOSPHATE N-ACETYLGALACTOSAMINYL 1-PHOSPHATE TRANSFERASE-RELATED"/>
    <property type="match status" value="1"/>
</dbReference>
<feature type="transmembrane region" description="Helical" evidence="8">
    <location>
        <begin position="283"/>
        <end position="306"/>
    </location>
</feature>
<dbReference type="NCBIfam" id="TIGR03025">
    <property type="entry name" value="EPS_sugtrans"/>
    <property type="match status" value="1"/>
</dbReference>
<name>A8HWC4_AZOC5</name>
<comment type="subcellular location">
    <subcellularLocation>
        <location evidence="1">Membrane</location>
        <topology evidence="1">Multi-pass membrane protein</topology>
    </subcellularLocation>
</comment>
<evidence type="ECO:0000256" key="3">
    <source>
        <dbReference type="ARBA" id="ARBA00022679"/>
    </source>
</evidence>
<dbReference type="eggNOG" id="COG2148">
    <property type="taxonomic scope" value="Bacteria"/>
</dbReference>
<keyword evidence="6 8" id="KW-0472">Membrane</keyword>
<evidence type="ECO:0000313" key="11">
    <source>
        <dbReference type="Proteomes" id="UP000000270"/>
    </source>
</evidence>
<evidence type="ECO:0000256" key="5">
    <source>
        <dbReference type="ARBA" id="ARBA00022989"/>
    </source>
</evidence>
<dbReference type="KEGG" id="azc:AZC_4416"/>
<dbReference type="Pfam" id="PF13727">
    <property type="entry name" value="CoA_binding_3"/>
    <property type="match status" value="1"/>
</dbReference>
<reference evidence="10 11" key="6">
    <citation type="journal article" date="2011" name="Appl. Environ. Microbiol.">
        <title>Involvement of the azorhizobial chromosome partition gene (parA) in the onset of bacteroid differentiation during Sesbania rostrata stem nodule development.</title>
        <authorList>
            <person name="Liu CT."/>
            <person name="Lee KB."/>
            <person name="Wang YS."/>
            <person name="Peng MH."/>
            <person name="Lee KT."/>
            <person name="Suzuki S."/>
            <person name="Suzuki T."/>
            <person name="Oyaizu H."/>
        </authorList>
    </citation>
    <scope>NUCLEOTIDE SEQUENCE [LARGE SCALE GENOMIC DNA]</scope>
    <source>
        <strain evidence="11">ATCC 43989 / DSM 5975 / JCM 20966 / LMG 6465 / NBRC 14845 / NCIMB 13405 / ORS 571</strain>
    </source>
</reference>
<evidence type="ECO:0000256" key="6">
    <source>
        <dbReference type="ARBA" id="ARBA00023136"/>
    </source>
</evidence>
<keyword evidence="7" id="KW-0270">Exopolysaccharide synthesis</keyword>
<gene>
    <name evidence="10" type="ordered locus">AZC_4416</name>
</gene>
<evidence type="ECO:0000256" key="7">
    <source>
        <dbReference type="ARBA" id="ARBA00023169"/>
    </source>
</evidence>
<evidence type="ECO:0000256" key="2">
    <source>
        <dbReference type="ARBA" id="ARBA00006464"/>
    </source>
</evidence>
<dbReference type="EMBL" id="AP009384">
    <property type="protein sequence ID" value="BAF90414.1"/>
    <property type="molecule type" value="Genomic_DNA"/>
</dbReference>
<dbReference type="RefSeq" id="WP_012172936.1">
    <property type="nucleotide sequence ID" value="NC_009937.1"/>
</dbReference>
<evidence type="ECO:0000259" key="9">
    <source>
        <dbReference type="Pfam" id="PF02397"/>
    </source>
</evidence>
<reference evidence="10 11" key="4">
    <citation type="journal article" date="2009" name="Appl. Environ. Microbiol.">
        <title>Comparative genome-wide transcriptional profiling of Azorhizobium caulinodans ORS571 grown under free-living and symbiotic conditions.</title>
        <authorList>
            <person name="Tsukada S."/>
            <person name="Aono T."/>
            <person name="Akiba N."/>
            <person name="Lee KB."/>
            <person name="Liu CT."/>
            <person name="Toyazaki H."/>
            <person name="Oyaizu H."/>
        </authorList>
    </citation>
    <scope>NUCLEOTIDE SEQUENCE [LARGE SCALE GENOMIC DNA]</scope>
    <source>
        <strain evidence="11">ATCC 43989 / DSM 5975 / JCM 20966 / LMG 6465 / NBRC 14845 / NCIMB 13405 / ORS 571</strain>
    </source>
</reference>
<keyword evidence="11" id="KW-1185">Reference proteome</keyword>
<sequence>MTRWTHGLIRRLVIICDLAMIAMASAIAYAGWQLGPLSRHIVFAVIGALVFVQVLRVGSAYRVEHYTRLLRQMSHIVIGLVPAMVVVVAVDVAVGGSLNRTWRDLLAWAIITFIALMAGRLFLVRPGMAIVSRKALLRRRIALIGERERARAFIARCRADEGSDLVEFIGIFEASSQAPRPDAAPPDADDPPLRGGVADLLALAKSEPVDLVAIVEPWDDARRISALADQMYRIAADVVVDLEPEGFMLHSARLVEIGGQETLQVQQRPLKGSLGLLKTVEDYVVAVIGIILTAPILLAAAIAIALDSPGPVLFRQPRVGLNNKIFNCYKLRTMRTDPQDDGSAGTVKTDPRITRVGAILRRLSIDELPQLWNVLRGEMSIVGPRPHVPNMRVASNVRYEAVDRYVERYRVKPGITGWAQINGMRGGIHTVEKAEQGVELDLYYIENWSIWFDIRIMLLTITRGLAGPSVF</sequence>
<protein>
    <submittedName>
        <fullName evidence="10">Putative sugar transferases</fullName>
    </submittedName>
</protein>
<reference evidence="10 11" key="3">
    <citation type="journal article" date="2008" name="BMC Genomics">
        <title>The genome of the versatile nitrogen fixer Azorhizobium caulinodans ORS571.</title>
        <authorList>
            <person name="Lee KB."/>
            <person name="Backer P.D."/>
            <person name="Aono T."/>
            <person name="Liu CT."/>
            <person name="Suzuki S."/>
            <person name="Suzuki T."/>
            <person name="Kaneko T."/>
            <person name="Yamada M."/>
            <person name="Tabata S."/>
            <person name="Kupfer D.M."/>
            <person name="Najar F.Z."/>
            <person name="Wiley G.B."/>
            <person name="Roe B."/>
            <person name="Binnewies T.T."/>
            <person name="Ussery D.W."/>
            <person name="D'Haeze W."/>
            <person name="Herder J.D."/>
            <person name="Gevers D."/>
            <person name="Vereecke D."/>
            <person name="Holsters M."/>
            <person name="Oyaizu H."/>
        </authorList>
    </citation>
    <scope>NUCLEOTIDE SEQUENCE [LARGE SCALE GENOMIC DNA]</scope>
    <source>
        <strain evidence="11">ATCC 43989 / DSM 5975 / JCM 20966 / LMG 6465 / NBRC 14845 / NCIMB 13405 / ORS 571</strain>
    </source>
</reference>
<dbReference type="AlphaFoldDB" id="A8HWC4"/>
<dbReference type="GO" id="GO:0000271">
    <property type="term" value="P:polysaccharide biosynthetic process"/>
    <property type="evidence" value="ECO:0007669"/>
    <property type="project" value="UniProtKB-KW"/>
</dbReference>
<proteinExistence type="inferred from homology"/>
<feature type="transmembrane region" description="Helical" evidence="8">
    <location>
        <begin position="37"/>
        <end position="55"/>
    </location>
</feature>
<dbReference type="STRING" id="438753.AZC_4416"/>
<feature type="transmembrane region" description="Helical" evidence="8">
    <location>
        <begin position="12"/>
        <end position="31"/>
    </location>
</feature>
<feature type="transmembrane region" description="Helical" evidence="8">
    <location>
        <begin position="76"/>
        <end position="99"/>
    </location>
</feature>
<dbReference type="InterPro" id="IPR003362">
    <property type="entry name" value="Bact_transf"/>
</dbReference>
<keyword evidence="5 8" id="KW-1133">Transmembrane helix</keyword>
<dbReference type="Pfam" id="PF02397">
    <property type="entry name" value="Bac_transf"/>
    <property type="match status" value="1"/>
</dbReference>
<dbReference type="PANTHER" id="PTHR30576">
    <property type="entry name" value="COLANIC BIOSYNTHESIS UDP-GLUCOSE LIPID CARRIER TRANSFERASE"/>
    <property type="match status" value="1"/>
</dbReference>
<reference evidence="11" key="2">
    <citation type="submission" date="2007-04" db="EMBL/GenBank/DDBJ databases">
        <title>Complete genome sequence of the nitrogen-fixing bacterium Azorhizobium caulinodans ORS571.</title>
        <authorList>
            <person name="Lee K.B."/>
            <person name="Backer P.D."/>
            <person name="Aono T."/>
            <person name="Liu C.T."/>
            <person name="Suzuki S."/>
            <person name="Suzuki T."/>
            <person name="Kaneko T."/>
            <person name="Yamada M."/>
            <person name="Tabata S."/>
            <person name="Kupfer D.M."/>
            <person name="Najar F.Z."/>
            <person name="Wiley G.B."/>
            <person name="Roe B."/>
            <person name="Binnewies T."/>
            <person name="Ussery D."/>
            <person name="Vereecke D."/>
            <person name="Gevers D."/>
            <person name="Holsters M."/>
            <person name="Oyaizu H."/>
        </authorList>
    </citation>
    <scope>NUCLEOTIDE SEQUENCE [LARGE SCALE GENOMIC DNA]</scope>
    <source>
        <strain evidence="11">ATCC 43989 / DSM 5975 / JCM 20966 / LMG 6465 / NBRC 14845 / NCIMB 13405 / ORS 571</strain>
    </source>
</reference>
<accession>A8HWC4</accession>
<evidence type="ECO:0000256" key="8">
    <source>
        <dbReference type="SAM" id="Phobius"/>
    </source>
</evidence>
<evidence type="ECO:0000256" key="4">
    <source>
        <dbReference type="ARBA" id="ARBA00022692"/>
    </source>
</evidence>
<evidence type="ECO:0000313" key="10">
    <source>
        <dbReference type="EMBL" id="BAF90414.1"/>
    </source>
</evidence>
<dbReference type="GO" id="GO:0016780">
    <property type="term" value="F:phosphotransferase activity, for other substituted phosphate groups"/>
    <property type="evidence" value="ECO:0007669"/>
    <property type="project" value="TreeGrafter"/>
</dbReference>
<dbReference type="InterPro" id="IPR017475">
    <property type="entry name" value="EPS_sugar_tfrase"/>
</dbReference>
<feature type="domain" description="Bacterial sugar transferase" evidence="9">
    <location>
        <begin position="278"/>
        <end position="463"/>
    </location>
</feature>
<keyword evidence="3 10" id="KW-0808">Transferase</keyword>
<comment type="similarity">
    <text evidence="2">Belongs to the bacterial sugar transferase family.</text>
</comment>